<reference evidence="1 2" key="1">
    <citation type="journal article" date="2013" name="Genome Biol.">
        <title>Genome of Acanthamoeba castellanii highlights extensive lateral gene transfer and early evolution of tyrosine kinase signaling.</title>
        <authorList>
            <person name="Clarke M."/>
            <person name="Lohan A.J."/>
            <person name="Liu B."/>
            <person name="Lagkouvardos I."/>
            <person name="Roy S."/>
            <person name="Zafar N."/>
            <person name="Bertelli C."/>
            <person name="Schilde C."/>
            <person name="Kianianmomeni A."/>
            <person name="Burglin T.R."/>
            <person name="Frech C."/>
            <person name="Turcotte B."/>
            <person name="Kopec K.O."/>
            <person name="Synnott J.M."/>
            <person name="Choo C."/>
            <person name="Paponov I."/>
            <person name="Finkler A."/>
            <person name="Soon Heng Tan C."/>
            <person name="Hutchins A.P."/>
            <person name="Weinmeier T."/>
            <person name="Rattei T."/>
            <person name="Chu J.S."/>
            <person name="Gimenez G."/>
            <person name="Irimia M."/>
            <person name="Rigden D.J."/>
            <person name="Fitzpatrick D.A."/>
            <person name="Lorenzo-Morales J."/>
            <person name="Bateman A."/>
            <person name="Chiu C.H."/>
            <person name="Tang P."/>
            <person name="Hegemann P."/>
            <person name="Fromm H."/>
            <person name="Raoult D."/>
            <person name="Greub G."/>
            <person name="Miranda-Saavedra D."/>
            <person name="Chen N."/>
            <person name="Nash P."/>
            <person name="Ginger M.L."/>
            <person name="Horn M."/>
            <person name="Schaap P."/>
            <person name="Caler L."/>
            <person name="Loftus B."/>
        </authorList>
    </citation>
    <scope>NUCLEOTIDE SEQUENCE [LARGE SCALE GENOMIC DNA]</scope>
    <source>
        <strain evidence="1 2">Neff</strain>
    </source>
</reference>
<dbReference type="EMBL" id="KB007811">
    <property type="protein sequence ID" value="ELR24702.1"/>
    <property type="molecule type" value="Genomic_DNA"/>
</dbReference>
<accession>L8HHM5</accession>
<dbReference type="AlphaFoldDB" id="L8HHM5"/>
<keyword evidence="2" id="KW-1185">Reference proteome</keyword>
<gene>
    <name evidence="1" type="ORF">ACA1_173300</name>
</gene>
<dbReference type="VEuPathDB" id="AmoebaDB:ACA1_173300"/>
<name>L8HHM5_ACACF</name>
<proteinExistence type="predicted"/>
<evidence type="ECO:0000313" key="2">
    <source>
        <dbReference type="Proteomes" id="UP000011083"/>
    </source>
</evidence>
<dbReference type="Proteomes" id="UP000011083">
    <property type="component" value="Unassembled WGS sequence"/>
</dbReference>
<sequence length="215" mass="24422">MHGEKPQKRNWQDIPRPDAVRNLDAPIKFDSTTFSLRLPFVGEEAITKHMCRATATGTFIQSYRMDDTADVYTDLWPVLTEMAMNLSVAAADMYNGFDDITWIGDFEESIICDLDLSTLLVEVTYAQITGNSQEELFQSLLSNHESTLQDNEFKIISGTCAQPHQPLYPGNPDYDYYCWFWFVKMATTLTSDTCLCTQTAGNCCTRELNPSITYL</sequence>
<dbReference type="KEGG" id="acan:ACA1_173300"/>
<evidence type="ECO:0000313" key="1">
    <source>
        <dbReference type="EMBL" id="ELR24702.1"/>
    </source>
</evidence>
<dbReference type="GeneID" id="14925727"/>
<protein>
    <submittedName>
        <fullName evidence="1">Uncharacterized protein</fullName>
    </submittedName>
</protein>
<dbReference type="RefSeq" id="XP_004356602.1">
    <property type="nucleotide sequence ID" value="XM_004356549.1"/>
</dbReference>
<organism evidence="1 2">
    <name type="scientific">Acanthamoeba castellanii (strain ATCC 30010 / Neff)</name>
    <dbReference type="NCBI Taxonomy" id="1257118"/>
    <lineage>
        <taxon>Eukaryota</taxon>
        <taxon>Amoebozoa</taxon>
        <taxon>Discosea</taxon>
        <taxon>Longamoebia</taxon>
        <taxon>Centramoebida</taxon>
        <taxon>Acanthamoebidae</taxon>
        <taxon>Acanthamoeba</taxon>
    </lineage>
</organism>